<dbReference type="PANTHER" id="PTHR38118">
    <property type="entry name" value="ANCHORED CELL WALL PROTEIN 11-RELATED"/>
    <property type="match status" value="1"/>
</dbReference>
<feature type="transmembrane region" description="Helical" evidence="2">
    <location>
        <begin position="175"/>
        <end position="198"/>
    </location>
</feature>
<accession>A0A6G1IWX6</accession>
<feature type="domain" description="DUF7707" evidence="4">
    <location>
        <begin position="22"/>
        <end position="129"/>
    </location>
</feature>
<evidence type="ECO:0000256" key="1">
    <source>
        <dbReference type="SAM" id="MobiDB-lite"/>
    </source>
</evidence>
<dbReference type="AlphaFoldDB" id="A0A6G1IWX6"/>
<dbReference type="OrthoDB" id="2439692at2759"/>
<feature type="region of interest" description="Disordered" evidence="1">
    <location>
        <begin position="130"/>
        <end position="168"/>
    </location>
</feature>
<evidence type="ECO:0000313" key="5">
    <source>
        <dbReference type="EMBL" id="KAF2682752.1"/>
    </source>
</evidence>
<feature type="chain" id="PRO_5026236394" description="DUF7707 domain-containing protein" evidence="3">
    <location>
        <begin position="19"/>
        <end position="199"/>
    </location>
</feature>
<dbReference type="Pfam" id="PF24808">
    <property type="entry name" value="DUF7707"/>
    <property type="match status" value="1"/>
</dbReference>
<dbReference type="InterPro" id="IPR056124">
    <property type="entry name" value="DUF7707"/>
</dbReference>
<feature type="compositionally biased region" description="Low complexity" evidence="1">
    <location>
        <begin position="134"/>
        <end position="168"/>
    </location>
</feature>
<keyword evidence="3" id="KW-0732">Signal</keyword>
<dbReference type="EMBL" id="MU005586">
    <property type="protein sequence ID" value="KAF2682752.1"/>
    <property type="molecule type" value="Genomic_DNA"/>
</dbReference>
<sequence>MRSFAALSLLGLAGLSTAQDQYTIDPDTVTQSTREYWCKQQKSQCPLICLQQPGVETQNTVSNDCDPDTLNYSCVCDDGSSPNITKYTQTMPYFVCTEWGTQCVKACGTSDPSCADSCRADHPCGAQDPVKPNATASASSSTSSSTASQTSTEAAATNTGLLGESSGSNSNGTGGAMAIGASFGTLALSFAGVVAFAFL</sequence>
<proteinExistence type="predicted"/>
<organism evidence="5 6">
    <name type="scientific">Lentithecium fluviatile CBS 122367</name>
    <dbReference type="NCBI Taxonomy" id="1168545"/>
    <lineage>
        <taxon>Eukaryota</taxon>
        <taxon>Fungi</taxon>
        <taxon>Dikarya</taxon>
        <taxon>Ascomycota</taxon>
        <taxon>Pezizomycotina</taxon>
        <taxon>Dothideomycetes</taxon>
        <taxon>Pleosporomycetidae</taxon>
        <taxon>Pleosporales</taxon>
        <taxon>Massarineae</taxon>
        <taxon>Lentitheciaceae</taxon>
        <taxon>Lentithecium</taxon>
    </lineage>
</organism>
<dbReference type="PANTHER" id="PTHR38118:SF2">
    <property type="entry name" value="CDP-ALCOHOL PHOSPHATIDYLTRANSFERASE PROTEIN"/>
    <property type="match status" value="1"/>
</dbReference>
<evidence type="ECO:0000259" key="4">
    <source>
        <dbReference type="Pfam" id="PF24808"/>
    </source>
</evidence>
<gene>
    <name evidence="5" type="ORF">K458DRAFT_405499</name>
</gene>
<keyword evidence="2" id="KW-1133">Transmembrane helix</keyword>
<feature type="signal peptide" evidence="3">
    <location>
        <begin position="1"/>
        <end position="18"/>
    </location>
</feature>
<dbReference type="Proteomes" id="UP000799291">
    <property type="component" value="Unassembled WGS sequence"/>
</dbReference>
<evidence type="ECO:0000313" key="6">
    <source>
        <dbReference type="Proteomes" id="UP000799291"/>
    </source>
</evidence>
<keyword evidence="2" id="KW-0812">Transmembrane</keyword>
<protein>
    <recommendedName>
        <fullName evidence="4">DUF7707 domain-containing protein</fullName>
    </recommendedName>
</protein>
<reference evidence="5" key="1">
    <citation type="journal article" date="2020" name="Stud. Mycol.">
        <title>101 Dothideomycetes genomes: a test case for predicting lifestyles and emergence of pathogens.</title>
        <authorList>
            <person name="Haridas S."/>
            <person name="Albert R."/>
            <person name="Binder M."/>
            <person name="Bloem J."/>
            <person name="Labutti K."/>
            <person name="Salamov A."/>
            <person name="Andreopoulos B."/>
            <person name="Baker S."/>
            <person name="Barry K."/>
            <person name="Bills G."/>
            <person name="Bluhm B."/>
            <person name="Cannon C."/>
            <person name="Castanera R."/>
            <person name="Culley D."/>
            <person name="Daum C."/>
            <person name="Ezra D."/>
            <person name="Gonzalez J."/>
            <person name="Henrissat B."/>
            <person name="Kuo A."/>
            <person name="Liang C."/>
            <person name="Lipzen A."/>
            <person name="Lutzoni F."/>
            <person name="Magnuson J."/>
            <person name="Mondo S."/>
            <person name="Nolan M."/>
            <person name="Ohm R."/>
            <person name="Pangilinan J."/>
            <person name="Park H.-J."/>
            <person name="Ramirez L."/>
            <person name="Alfaro M."/>
            <person name="Sun H."/>
            <person name="Tritt A."/>
            <person name="Yoshinaga Y."/>
            <person name="Zwiers L.-H."/>
            <person name="Turgeon B."/>
            <person name="Goodwin S."/>
            <person name="Spatafora J."/>
            <person name="Crous P."/>
            <person name="Grigoriev I."/>
        </authorList>
    </citation>
    <scope>NUCLEOTIDE SEQUENCE</scope>
    <source>
        <strain evidence="5">CBS 122367</strain>
    </source>
</reference>
<evidence type="ECO:0000256" key="2">
    <source>
        <dbReference type="SAM" id="Phobius"/>
    </source>
</evidence>
<name>A0A6G1IWX6_9PLEO</name>
<keyword evidence="2" id="KW-0472">Membrane</keyword>
<keyword evidence="6" id="KW-1185">Reference proteome</keyword>
<evidence type="ECO:0000256" key="3">
    <source>
        <dbReference type="SAM" id="SignalP"/>
    </source>
</evidence>